<dbReference type="PaxDb" id="67767-A0A0J7K5K0"/>
<accession>A0A0J7K5K0</accession>
<organism evidence="1 2">
    <name type="scientific">Lasius niger</name>
    <name type="common">Black garden ant</name>
    <dbReference type="NCBI Taxonomy" id="67767"/>
    <lineage>
        <taxon>Eukaryota</taxon>
        <taxon>Metazoa</taxon>
        <taxon>Ecdysozoa</taxon>
        <taxon>Arthropoda</taxon>
        <taxon>Hexapoda</taxon>
        <taxon>Insecta</taxon>
        <taxon>Pterygota</taxon>
        <taxon>Neoptera</taxon>
        <taxon>Endopterygota</taxon>
        <taxon>Hymenoptera</taxon>
        <taxon>Apocrita</taxon>
        <taxon>Aculeata</taxon>
        <taxon>Formicoidea</taxon>
        <taxon>Formicidae</taxon>
        <taxon>Formicinae</taxon>
        <taxon>Lasius</taxon>
        <taxon>Lasius</taxon>
    </lineage>
</organism>
<name>A0A0J7K5K0_LASNI</name>
<proteinExistence type="predicted"/>
<evidence type="ECO:0000313" key="1">
    <source>
        <dbReference type="EMBL" id="KMQ85476.1"/>
    </source>
</evidence>
<gene>
    <name evidence="1" type="ORF">RF55_15956</name>
</gene>
<sequence length="85" mass="9892">MKLRRLLDLFLFNAFCGKELCITDETFEQVTLAICSKTLADIEDFFFVWVCFGGFTEGEKMRLFEGLFFKIAESLIFVSNLEKLL</sequence>
<dbReference type="AlphaFoldDB" id="A0A0J7K5K0"/>
<dbReference type="EMBL" id="LBMM01013791">
    <property type="protein sequence ID" value="KMQ85476.1"/>
    <property type="molecule type" value="Genomic_DNA"/>
</dbReference>
<evidence type="ECO:0000313" key="2">
    <source>
        <dbReference type="Proteomes" id="UP000036403"/>
    </source>
</evidence>
<keyword evidence="2" id="KW-1185">Reference proteome</keyword>
<comment type="caution">
    <text evidence="1">The sequence shown here is derived from an EMBL/GenBank/DDBJ whole genome shotgun (WGS) entry which is preliminary data.</text>
</comment>
<reference evidence="1 2" key="1">
    <citation type="submission" date="2015-04" db="EMBL/GenBank/DDBJ databases">
        <title>Lasius niger genome sequencing.</title>
        <authorList>
            <person name="Konorov E.A."/>
            <person name="Nikitin M.A."/>
            <person name="Kirill M.V."/>
            <person name="Chang P."/>
        </authorList>
    </citation>
    <scope>NUCLEOTIDE SEQUENCE [LARGE SCALE GENOMIC DNA]</scope>
    <source>
        <tissue evidence="1">Whole</tissue>
    </source>
</reference>
<protein>
    <submittedName>
        <fullName evidence="1">Uncharacterized protein</fullName>
    </submittedName>
</protein>
<dbReference type="Proteomes" id="UP000036403">
    <property type="component" value="Unassembled WGS sequence"/>
</dbReference>